<comment type="subcellular location">
    <subcellularLocation>
        <location evidence="2">Membrane</location>
        <topology evidence="2">Multi-pass membrane protein</topology>
    </subcellularLocation>
</comment>
<keyword evidence="7" id="KW-0472">Membrane</keyword>
<dbReference type="OrthoDB" id="18170at2759"/>
<dbReference type="GO" id="GO:0016765">
    <property type="term" value="F:transferase activity, transferring alkyl or aryl (other than methyl) groups"/>
    <property type="evidence" value="ECO:0007669"/>
    <property type="project" value="InterPro"/>
</dbReference>
<evidence type="ECO:0000256" key="1">
    <source>
        <dbReference type="ARBA" id="ARBA00001946"/>
    </source>
</evidence>
<comment type="caution">
    <text evidence="8">The sequence shown here is derived from an EMBL/GenBank/DDBJ whole genome shotgun (WGS) entry which is preliminary data.</text>
</comment>
<dbReference type="PROSITE" id="PS00943">
    <property type="entry name" value="UBIA"/>
    <property type="match status" value="1"/>
</dbReference>
<evidence type="ECO:0000256" key="3">
    <source>
        <dbReference type="ARBA" id="ARBA00005985"/>
    </source>
</evidence>
<dbReference type="InterPro" id="IPR044878">
    <property type="entry name" value="UbiA_sf"/>
</dbReference>
<dbReference type="Gene3D" id="1.10.357.140">
    <property type="entry name" value="UbiA prenyltransferase"/>
    <property type="match status" value="1"/>
</dbReference>
<dbReference type="Gene3D" id="1.20.120.1780">
    <property type="entry name" value="UbiA prenyltransferase"/>
    <property type="match status" value="1"/>
</dbReference>
<evidence type="ECO:0000313" key="8">
    <source>
        <dbReference type="EMBL" id="KOO22836.1"/>
    </source>
</evidence>
<evidence type="ECO:0000256" key="5">
    <source>
        <dbReference type="ARBA" id="ARBA00022692"/>
    </source>
</evidence>
<dbReference type="InterPro" id="IPR030470">
    <property type="entry name" value="UbiA_prenylTrfase_CS"/>
</dbReference>
<dbReference type="GO" id="GO:0005743">
    <property type="term" value="C:mitochondrial inner membrane"/>
    <property type="evidence" value="ECO:0007669"/>
    <property type="project" value="TreeGrafter"/>
</dbReference>
<dbReference type="PANTHER" id="PTHR11048:SF28">
    <property type="entry name" value="4-HYDROXYBENZOATE POLYPRENYLTRANSFERASE, MITOCHONDRIAL"/>
    <property type="match status" value="1"/>
</dbReference>
<keyword evidence="4 8" id="KW-0808">Transferase</keyword>
<dbReference type="GO" id="GO:0006744">
    <property type="term" value="P:ubiquinone biosynthetic process"/>
    <property type="evidence" value="ECO:0007669"/>
    <property type="project" value="TreeGrafter"/>
</dbReference>
<evidence type="ECO:0000313" key="9">
    <source>
        <dbReference type="Proteomes" id="UP000037460"/>
    </source>
</evidence>
<dbReference type="Pfam" id="PF01040">
    <property type="entry name" value="UbiA"/>
    <property type="match status" value="1"/>
</dbReference>
<dbReference type="Proteomes" id="UP000037460">
    <property type="component" value="Unassembled WGS sequence"/>
</dbReference>
<dbReference type="PANTHER" id="PTHR11048">
    <property type="entry name" value="PRENYLTRANSFERASES"/>
    <property type="match status" value="1"/>
</dbReference>
<evidence type="ECO:0000256" key="6">
    <source>
        <dbReference type="ARBA" id="ARBA00022989"/>
    </source>
</evidence>
<evidence type="ECO:0000256" key="2">
    <source>
        <dbReference type="ARBA" id="ARBA00004141"/>
    </source>
</evidence>
<comment type="similarity">
    <text evidence="3">Belongs to the UbiA prenyltransferase family.</text>
</comment>
<dbReference type="AlphaFoldDB" id="A0A0M0J8B0"/>
<dbReference type="InterPro" id="IPR039653">
    <property type="entry name" value="Prenyltransferase"/>
</dbReference>
<comment type="cofactor">
    <cofactor evidence="1">
        <name>Mg(2+)</name>
        <dbReference type="ChEBI" id="CHEBI:18420"/>
    </cofactor>
</comment>
<evidence type="ECO:0000256" key="4">
    <source>
        <dbReference type="ARBA" id="ARBA00022679"/>
    </source>
</evidence>
<dbReference type="InterPro" id="IPR000537">
    <property type="entry name" value="UbiA_prenyltransferase"/>
</dbReference>
<organism evidence="8 9">
    <name type="scientific">Chrysochromulina tobinii</name>
    <dbReference type="NCBI Taxonomy" id="1460289"/>
    <lineage>
        <taxon>Eukaryota</taxon>
        <taxon>Haptista</taxon>
        <taxon>Haptophyta</taxon>
        <taxon>Prymnesiophyceae</taxon>
        <taxon>Prymnesiales</taxon>
        <taxon>Chrysochromulinaceae</taxon>
        <taxon>Chrysochromulina</taxon>
    </lineage>
</organism>
<gene>
    <name evidence="8" type="ORF">Ctob_004468</name>
</gene>
<protein>
    <submittedName>
        <fullName evidence="8">Para-hydroxybenzoate-polyprenyl transferase</fullName>
    </submittedName>
</protein>
<keyword evidence="6" id="KW-1133">Transmembrane helix</keyword>
<proteinExistence type="inferred from homology"/>
<sequence>MRGAGCTVNDLWDRDIDRQVERTRTRPLASGALGGFWWTLLYDTIYAHQDKHDDAKIGIGSTALGLGDAAGLHPAFYVGIAGGAAHMGWQVATVDLGSREDCLRKFKSNNAMGLLVLAGIVAGKLLLDRVDEEGPEVRVKDLITDGDAGPAPESKAKSRVIWLLWPPPTA</sequence>
<evidence type="ECO:0000256" key="7">
    <source>
        <dbReference type="ARBA" id="ARBA00023136"/>
    </source>
</evidence>
<reference evidence="9" key="1">
    <citation type="journal article" date="2015" name="PLoS Genet.">
        <title>Genome Sequence and Transcriptome Analyses of Chrysochromulina tobin: Metabolic Tools for Enhanced Algal Fitness in the Prominent Order Prymnesiales (Haptophyceae).</title>
        <authorList>
            <person name="Hovde B.T."/>
            <person name="Deodato C.R."/>
            <person name="Hunsperger H.M."/>
            <person name="Ryken S.A."/>
            <person name="Yost W."/>
            <person name="Jha R.K."/>
            <person name="Patterson J."/>
            <person name="Monnat R.J. Jr."/>
            <person name="Barlow S.B."/>
            <person name="Starkenburg S.R."/>
            <person name="Cattolico R.A."/>
        </authorList>
    </citation>
    <scope>NUCLEOTIDE SEQUENCE</scope>
    <source>
        <strain evidence="9">CCMP291</strain>
    </source>
</reference>
<keyword evidence="9" id="KW-1185">Reference proteome</keyword>
<keyword evidence="5" id="KW-0812">Transmembrane</keyword>
<name>A0A0M0J8B0_9EUKA</name>
<dbReference type="EMBL" id="JWZX01003246">
    <property type="protein sequence ID" value="KOO22836.1"/>
    <property type="molecule type" value="Genomic_DNA"/>
</dbReference>
<accession>A0A0M0J8B0</accession>